<evidence type="ECO:0000259" key="2">
    <source>
        <dbReference type="Pfam" id="PF00168"/>
    </source>
</evidence>
<dbReference type="InterPro" id="IPR035892">
    <property type="entry name" value="C2_domain_sf"/>
</dbReference>
<feature type="region of interest" description="Disordered" evidence="1">
    <location>
        <begin position="118"/>
        <end position="173"/>
    </location>
</feature>
<feature type="compositionally biased region" description="Basic and acidic residues" evidence="1">
    <location>
        <begin position="151"/>
        <end position="173"/>
    </location>
</feature>
<feature type="compositionally biased region" description="Low complexity" evidence="1">
    <location>
        <begin position="118"/>
        <end position="137"/>
    </location>
</feature>
<evidence type="ECO:0000313" key="4">
    <source>
        <dbReference type="RefSeq" id="XP_029123242.1"/>
    </source>
</evidence>
<evidence type="ECO:0000313" key="3">
    <source>
        <dbReference type="Proteomes" id="UP000504607"/>
    </source>
</evidence>
<sequence length="286" mass="30704">MSSADGGGYHPIPPPFPFSFHLLEVTAVSAQDLFANPQSTRSYAVASVDPAPQLRTRLDAASHTEPTWNDKFVSHVDDAVLRSDIIAVTVNICAAPPPFLPASDTLIGTALAVLSAHPTPLASSPPRSAAPGTSPSSPSSPPPAPPPPSSSEKREPELLQVPGREHVAVESKLGRSLALDKERAARGQGAKLAKWRSELPPLPDLEGAAVASKLTKWREELPPFPNGETKANEKEKGDGDRGKRRMQRRRGIGRLACVAGGGEGEWETKGGKLRTREHERNRFRRE</sequence>
<gene>
    <name evidence="4" type="primary">LOC105054548</name>
</gene>
<dbReference type="InterPro" id="IPR000008">
    <property type="entry name" value="C2_dom"/>
</dbReference>
<organism evidence="3 4">
    <name type="scientific">Elaeis guineensis var. tenera</name>
    <name type="common">Oil palm</name>
    <dbReference type="NCBI Taxonomy" id="51953"/>
    <lineage>
        <taxon>Eukaryota</taxon>
        <taxon>Viridiplantae</taxon>
        <taxon>Streptophyta</taxon>
        <taxon>Embryophyta</taxon>
        <taxon>Tracheophyta</taxon>
        <taxon>Spermatophyta</taxon>
        <taxon>Magnoliopsida</taxon>
        <taxon>Liliopsida</taxon>
        <taxon>Arecaceae</taxon>
        <taxon>Arecoideae</taxon>
        <taxon>Cocoseae</taxon>
        <taxon>Elaeidinae</taxon>
        <taxon>Elaeis</taxon>
    </lineage>
</organism>
<dbReference type="Pfam" id="PF00168">
    <property type="entry name" value="C2"/>
    <property type="match status" value="1"/>
</dbReference>
<dbReference type="Proteomes" id="UP000504607">
    <property type="component" value="Chromosome 11"/>
</dbReference>
<feature type="compositionally biased region" description="Basic and acidic residues" evidence="1">
    <location>
        <begin position="266"/>
        <end position="286"/>
    </location>
</feature>
<accession>A0A8N4F280</accession>
<dbReference type="PANTHER" id="PTHR32246">
    <property type="entry name" value="INGRESSION PROTEIN FIC1"/>
    <property type="match status" value="1"/>
</dbReference>
<dbReference type="PANTHER" id="PTHR32246:SF143">
    <property type="entry name" value="CALCIUM-DEPENDENT LIPID-BINDING (CALB DOMAIN) FAMILY PROTEIN"/>
    <property type="match status" value="1"/>
</dbReference>
<evidence type="ECO:0000256" key="1">
    <source>
        <dbReference type="SAM" id="MobiDB-lite"/>
    </source>
</evidence>
<feature type="compositionally biased region" description="Basic and acidic residues" evidence="1">
    <location>
        <begin position="230"/>
        <end position="241"/>
    </location>
</feature>
<name>A0A8N4F280_ELAGV</name>
<dbReference type="AlphaFoldDB" id="A0A8N4F280"/>
<proteinExistence type="predicted"/>
<dbReference type="OrthoDB" id="1909968at2759"/>
<dbReference type="RefSeq" id="XP_029123242.1">
    <property type="nucleotide sequence ID" value="XM_029267409.1"/>
</dbReference>
<keyword evidence="3" id="KW-1185">Reference proteome</keyword>
<feature type="region of interest" description="Disordered" evidence="1">
    <location>
        <begin position="220"/>
        <end position="286"/>
    </location>
</feature>
<feature type="compositionally biased region" description="Pro residues" evidence="1">
    <location>
        <begin position="138"/>
        <end position="149"/>
    </location>
</feature>
<feature type="compositionally biased region" description="Basic residues" evidence="1">
    <location>
        <begin position="242"/>
        <end position="252"/>
    </location>
</feature>
<feature type="domain" description="C2" evidence="2">
    <location>
        <begin position="22"/>
        <end position="90"/>
    </location>
</feature>
<reference evidence="4" key="1">
    <citation type="submission" date="2025-08" db="UniProtKB">
        <authorList>
            <consortium name="RefSeq"/>
        </authorList>
    </citation>
    <scope>IDENTIFICATION</scope>
</reference>
<dbReference type="SUPFAM" id="SSF49562">
    <property type="entry name" value="C2 domain (Calcium/lipid-binding domain, CaLB)"/>
    <property type="match status" value="1"/>
</dbReference>
<protein>
    <submittedName>
        <fullName evidence="4">Uncharacterized protein LOC105054548</fullName>
    </submittedName>
</protein>